<feature type="compositionally biased region" description="Basic and acidic residues" evidence="1">
    <location>
        <begin position="33"/>
        <end position="45"/>
    </location>
</feature>
<evidence type="ECO:0000256" key="1">
    <source>
        <dbReference type="SAM" id="MobiDB-lite"/>
    </source>
</evidence>
<comment type="caution">
    <text evidence="2">The sequence shown here is derived from an EMBL/GenBank/DDBJ whole genome shotgun (WGS) entry which is preliminary data.</text>
</comment>
<dbReference type="AlphaFoldDB" id="A0AAV4FJ35"/>
<evidence type="ECO:0000313" key="2">
    <source>
        <dbReference type="EMBL" id="GFR73432.1"/>
    </source>
</evidence>
<organism evidence="2 3">
    <name type="scientific">Elysia marginata</name>
    <dbReference type="NCBI Taxonomy" id="1093978"/>
    <lineage>
        <taxon>Eukaryota</taxon>
        <taxon>Metazoa</taxon>
        <taxon>Spiralia</taxon>
        <taxon>Lophotrochozoa</taxon>
        <taxon>Mollusca</taxon>
        <taxon>Gastropoda</taxon>
        <taxon>Heterobranchia</taxon>
        <taxon>Euthyneura</taxon>
        <taxon>Panpulmonata</taxon>
        <taxon>Sacoglossa</taxon>
        <taxon>Placobranchoidea</taxon>
        <taxon>Plakobranchidae</taxon>
        <taxon>Elysia</taxon>
    </lineage>
</organism>
<accession>A0AAV4FJ35</accession>
<protein>
    <recommendedName>
        <fullName evidence="4">REM-1 domain-containing protein</fullName>
    </recommendedName>
</protein>
<dbReference type="EMBL" id="BMAT01007889">
    <property type="protein sequence ID" value="GFR73432.1"/>
    <property type="molecule type" value="Genomic_DNA"/>
</dbReference>
<proteinExistence type="predicted"/>
<keyword evidence="3" id="KW-1185">Reference proteome</keyword>
<evidence type="ECO:0008006" key="4">
    <source>
        <dbReference type="Google" id="ProtNLM"/>
    </source>
</evidence>
<reference evidence="2 3" key="1">
    <citation type="journal article" date="2021" name="Elife">
        <title>Chloroplast acquisition without the gene transfer in kleptoplastic sea slugs, Plakobranchus ocellatus.</title>
        <authorList>
            <person name="Maeda T."/>
            <person name="Takahashi S."/>
            <person name="Yoshida T."/>
            <person name="Shimamura S."/>
            <person name="Takaki Y."/>
            <person name="Nagai Y."/>
            <person name="Toyoda A."/>
            <person name="Suzuki Y."/>
            <person name="Arimoto A."/>
            <person name="Ishii H."/>
            <person name="Satoh N."/>
            <person name="Nishiyama T."/>
            <person name="Hasebe M."/>
            <person name="Maruyama T."/>
            <person name="Minagawa J."/>
            <person name="Obokata J."/>
            <person name="Shigenobu S."/>
        </authorList>
    </citation>
    <scope>NUCLEOTIDE SEQUENCE [LARGE SCALE GENOMIC DNA]</scope>
</reference>
<feature type="region of interest" description="Disordered" evidence="1">
    <location>
        <begin position="1"/>
        <end position="45"/>
    </location>
</feature>
<gene>
    <name evidence="2" type="ORF">ElyMa_003866900</name>
</gene>
<name>A0AAV4FJ35_9GAST</name>
<evidence type="ECO:0000313" key="3">
    <source>
        <dbReference type="Proteomes" id="UP000762676"/>
    </source>
</evidence>
<sequence>MITSTVNSGTHEHDEAYSEEAEDFVPSSTNSDSSEHKSNSSVNHQEEIKLLKDKIKFYQQSQKRLQSKVKCLQAAKTFANDGKADIKVKLENALNYNMQHFLNQLPPLPAALYTVL</sequence>
<dbReference type="Proteomes" id="UP000762676">
    <property type="component" value="Unassembled WGS sequence"/>
</dbReference>